<gene>
    <name evidence="5" type="primary">pol</name>
    <name evidence="5" type="ORF">CDAR_11191</name>
</gene>
<feature type="domain" description="Reverse transcriptase" evidence="4">
    <location>
        <begin position="932"/>
        <end position="1203"/>
    </location>
</feature>
<feature type="region of interest" description="Disordered" evidence="2">
    <location>
        <begin position="691"/>
        <end position="730"/>
    </location>
</feature>
<dbReference type="PROSITE" id="PS50157">
    <property type="entry name" value="ZINC_FINGER_C2H2_2"/>
    <property type="match status" value="1"/>
</dbReference>
<dbReference type="CDD" id="cd01650">
    <property type="entry name" value="RT_nLTR_like"/>
    <property type="match status" value="1"/>
</dbReference>
<feature type="region of interest" description="Disordered" evidence="2">
    <location>
        <begin position="272"/>
        <end position="304"/>
    </location>
</feature>
<keyword evidence="1" id="KW-0862">Zinc</keyword>
<keyword evidence="1" id="KW-0863">Zinc-finger</keyword>
<dbReference type="PROSITE" id="PS50878">
    <property type="entry name" value="RT_POL"/>
    <property type="match status" value="1"/>
</dbReference>
<evidence type="ECO:0000256" key="2">
    <source>
        <dbReference type="SAM" id="MobiDB-lite"/>
    </source>
</evidence>
<keyword evidence="6" id="KW-1185">Reference proteome</keyword>
<feature type="region of interest" description="Disordered" evidence="2">
    <location>
        <begin position="334"/>
        <end position="373"/>
    </location>
</feature>
<evidence type="ECO:0000259" key="3">
    <source>
        <dbReference type="PROSITE" id="PS50157"/>
    </source>
</evidence>
<keyword evidence="1" id="KW-0479">Metal-binding</keyword>
<feature type="domain" description="C2H2-type" evidence="3">
    <location>
        <begin position="671"/>
        <end position="693"/>
    </location>
</feature>
<dbReference type="GO" id="GO:0071897">
    <property type="term" value="P:DNA biosynthetic process"/>
    <property type="evidence" value="ECO:0007669"/>
    <property type="project" value="UniProtKB-ARBA"/>
</dbReference>
<name>A0AAV4V8W8_9ARAC</name>
<protein>
    <submittedName>
        <fullName evidence="5">Retrovirus-related Pol polyprotein from type-2 retrotransposable element R2DM</fullName>
    </submittedName>
</protein>
<dbReference type="SMART" id="SM00355">
    <property type="entry name" value="ZnF_C2H2"/>
    <property type="match status" value="5"/>
</dbReference>
<dbReference type="Gene3D" id="3.30.70.270">
    <property type="match status" value="1"/>
</dbReference>
<dbReference type="EMBL" id="BPLQ01012586">
    <property type="protein sequence ID" value="GIY66395.1"/>
    <property type="molecule type" value="Genomic_DNA"/>
</dbReference>
<dbReference type="GO" id="GO:0008270">
    <property type="term" value="F:zinc ion binding"/>
    <property type="evidence" value="ECO:0007669"/>
    <property type="project" value="UniProtKB-KW"/>
</dbReference>
<evidence type="ECO:0000313" key="5">
    <source>
        <dbReference type="EMBL" id="GIY66395.1"/>
    </source>
</evidence>
<evidence type="ECO:0000313" key="6">
    <source>
        <dbReference type="Proteomes" id="UP001054837"/>
    </source>
</evidence>
<dbReference type="InterPro" id="IPR043502">
    <property type="entry name" value="DNA/RNA_pol_sf"/>
</dbReference>
<dbReference type="PROSITE" id="PS00028">
    <property type="entry name" value="ZINC_FINGER_C2H2_1"/>
    <property type="match status" value="3"/>
</dbReference>
<feature type="compositionally biased region" description="Polar residues" evidence="2">
    <location>
        <begin position="489"/>
        <end position="498"/>
    </location>
</feature>
<reference evidence="5 6" key="1">
    <citation type="submission" date="2021-06" db="EMBL/GenBank/DDBJ databases">
        <title>Caerostris darwini draft genome.</title>
        <authorList>
            <person name="Kono N."/>
            <person name="Arakawa K."/>
        </authorList>
    </citation>
    <scope>NUCLEOTIDE SEQUENCE [LARGE SCALE GENOMIC DNA]</scope>
</reference>
<dbReference type="PANTHER" id="PTHR19446">
    <property type="entry name" value="REVERSE TRANSCRIPTASES"/>
    <property type="match status" value="1"/>
</dbReference>
<feature type="compositionally biased region" description="Low complexity" evidence="2">
    <location>
        <begin position="467"/>
        <end position="482"/>
    </location>
</feature>
<dbReference type="Pfam" id="PF00078">
    <property type="entry name" value="RVT_1"/>
    <property type="match status" value="1"/>
</dbReference>
<feature type="region of interest" description="Disordered" evidence="2">
    <location>
        <begin position="461"/>
        <end position="498"/>
    </location>
</feature>
<evidence type="ECO:0000256" key="1">
    <source>
        <dbReference type="PROSITE-ProRule" id="PRU00042"/>
    </source>
</evidence>
<dbReference type="InterPro" id="IPR013087">
    <property type="entry name" value="Znf_C2H2_type"/>
</dbReference>
<dbReference type="InterPro" id="IPR043128">
    <property type="entry name" value="Rev_trsase/Diguanyl_cyclase"/>
</dbReference>
<dbReference type="SUPFAM" id="SSF56672">
    <property type="entry name" value="DNA/RNA polymerases"/>
    <property type="match status" value="1"/>
</dbReference>
<comment type="caution">
    <text evidence="5">The sequence shown here is derived from an EMBL/GenBank/DDBJ whole genome shotgun (WGS) entry which is preliminary data.</text>
</comment>
<organism evidence="5 6">
    <name type="scientific">Caerostris darwini</name>
    <dbReference type="NCBI Taxonomy" id="1538125"/>
    <lineage>
        <taxon>Eukaryota</taxon>
        <taxon>Metazoa</taxon>
        <taxon>Ecdysozoa</taxon>
        <taxon>Arthropoda</taxon>
        <taxon>Chelicerata</taxon>
        <taxon>Arachnida</taxon>
        <taxon>Araneae</taxon>
        <taxon>Araneomorphae</taxon>
        <taxon>Entelegynae</taxon>
        <taxon>Araneoidea</taxon>
        <taxon>Araneidae</taxon>
        <taxon>Caerostris</taxon>
    </lineage>
</organism>
<evidence type="ECO:0000259" key="4">
    <source>
        <dbReference type="PROSITE" id="PS50878"/>
    </source>
</evidence>
<proteinExistence type="predicted"/>
<accession>A0AAV4V8W8</accession>
<dbReference type="Proteomes" id="UP001054837">
    <property type="component" value="Unassembled WGS sequence"/>
</dbReference>
<sequence>MSSLECVYSQAPDNVVACPTRQLSPVDALGISEKLHDVSFSPICHRTRRQLANREPIISLPSLVPADSVFDSAGEDNVLLEQEVVDTLDDILNHIPPRALPGALLFDESSPVAAPRRFYQDGDNLNPVQLCTGPNGLLFDGSSPPAQSSTFFQDSNRQLIFDESSPPAMSGTFFQDTDCDSTSTCPRSECILPTSHADEMVCAAPIEPTHDTTVDLFPSELEVTDLFSDHCTSPKFDFVKLQCLQCRRKFFSGGGLENHLFAVHGVRFEDSEDRPSADRQSPSCGHSLPRSLPPPQLLALGPTTGPPSCAPFSKLKPAKTWASVAAKPVISSSEPWAGKQLNPQSVLRSTPRRPGPSRTIGGREQPPAPLPVTSTRKQISFKDDPDLVSHAILLPVRPLTKTRRKRFPCLHCDFKFRTLKSRDEHHVVHQLDEEFNRLHGLVANSASSNFDDFVLPKHKPLPSIQKTPGTKTTRTTSSTISSRHPVDVTSPSDGTISAQPVGPSLSCHLCERAGFPNRKALKYHLFRVHQISIGRAEPSMPTFPVPSDPSQVRLVDDASTAEVPPVSGCGPPSPGFSASGLHVIRDGQSLTFKLPFVGAVQCPDCSDSFTGKEWFSIKGSIIKHLRFKHHLRSLSSRHFCSFCNNFIRSKPSDHSCFAEVGLLVKPSNLQFQCSECTDNFSSSQGLRNHMAAHKKAHLRDAAPKLTLPAPSSRKRSRQKRGSAPTSVVSEPSIVSDPAAVLAQPVAQGSAIEYSEEPDPGPLSHFLGPLDAFSADQVSPDNFRAFEDLVEDITQAAIAHLFPDGPPSVGHGSSSTEVNIDDPATCQRLYTRNRRRAVREIVGNIGHRCSIPLDDLVQHFSECWSAAEADPSFFGSISSDGRVPVLDSEFTPAEVWNILKKAENTAPGPDRLTYHHLRTVDPGARILTKIFNSCLRFRQVPCLWKMSTTILIHKGGDLDSVSNWRPIALSNTAYKTHTKCLTARLSNWCQRYDVLSPCQKGFMPFDGVLEHNFLLQTYIERARVTKRDICIAWLDVTNAFGTIPHSAIFHSLRSNGAGKDLVRLVEDIYSQSATSILTHEGSSPYIPISSGVKQGCPLSGLLFNIAIDSVLREIQGESTSHQVLAFADDLCLLANSPGELQSRLNDVQHLLGRLHLNLNPGKSFSFHLHGATPVGVLDTDFFLGANRLSPLSEGEFHRFLGKPVGFNPVPDYSSLSDLAELGTKLARSKLTPWQRLDALKSFFYPCMQFPMRTAQFPKEDWAKVDKVLRKDLKNTLNLPTEASNEYLYGQRRLGCCGIPIAAEESDVNLVVTAFKLLTSRDELCASEALCALTSTIQKRLGRLPDDATLGAFLSGDVEGEFSNTTNRFSNT</sequence>
<dbReference type="InterPro" id="IPR000477">
    <property type="entry name" value="RT_dom"/>
</dbReference>